<evidence type="ECO:0000256" key="9">
    <source>
        <dbReference type="ARBA" id="ARBA00029440"/>
    </source>
</evidence>
<proteinExistence type="inferred from homology"/>
<dbReference type="FunFam" id="3.30.1490.20:FF:000025">
    <property type="entry name" value="Alpha-aminoadipate--LysW ligase LysX protein"/>
    <property type="match status" value="1"/>
</dbReference>
<protein>
    <submittedName>
        <fullName evidence="12">Lysine biosynthesis enzyme LysX</fullName>
    </submittedName>
</protein>
<dbReference type="GO" id="GO:0018169">
    <property type="term" value="F:ribosomal S6-glutamic acid ligase activity"/>
    <property type="evidence" value="ECO:0007669"/>
    <property type="project" value="TreeGrafter"/>
</dbReference>
<evidence type="ECO:0000259" key="11">
    <source>
        <dbReference type="PROSITE" id="PS50975"/>
    </source>
</evidence>
<reference evidence="12 13" key="1">
    <citation type="journal article" date="2019" name="Int. J. Syst. Evol. Microbiol.">
        <title>The Global Catalogue of Microorganisms (GCM) 10K type strain sequencing project: providing services to taxonomists for standard genome sequencing and annotation.</title>
        <authorList>
            <consortium name="The Broad Institute Genomics Platform"/>
            <consortium name="The Broad Institute Genome Sequencing Center for Infectious Disease"/>
            <person name="Wu L."/>
            <person name="Ma J."/>
        </authorList>
    </citation>
    <scope>NUCLEOTIDE SEQUENCE [LARGE SCALE GENOMIC DNA]</scope>
    <source>
        <strain evidence="12 13">JCM 16331</strain>
    </source>
</reference>
<dbReference type="Pfam" id="PF22626">
    <property type="entry name" value="LysX_preATP_grasp"/>
    <property type="match status" value="1"/>
</dbReference>
<dbReference type="Gene3D" id="3.30.470.20">
    <property type="entry name" value="ATP-grasp fold, B domain"/>
    <property type="match status" value="1"/>
</dbReference>
<dbReference type="NCBIfam" id="TIGR02144">
    <property type="entry name" value="LysX_arch"/>
    <property type="match status" value="1"/>
</dbReference>
<dbReference type="Gene3D" id="3.30.1490.20">
    <property type="entry name" value="ATP-grasp fold, A domain"/>
    <property type="match status" value="1"/>
</dbReference>
<evidence type="ECO:0000256" key="5">
    <source>
        <dbReference type="ARBA" id="ARBA00022723"/>
    </source>
</evidence>
<keyword evidence="13" id="KW-1185">Reference proteome</keyword>
<dbReference type="InterPro" id="IPR016185">
    <property type="entry name" value="PreATP-grasp_dom_sf"/>
</dbReference>
<keyword evidence="4" id="KW-0028">Amino-acid biosynthesis</keyword>
<dbReference type="Gene3D" id="3.40.50.20">
    <property type="match status" value="1"/>
</dbReference>
<evidence type="ECO:0000256" key="2">
    <source>
        <dbReference type="ARBA" id="ARBA00006239"/>
    </source>
</evidence>
<dbReference type="GO" id="GO:0009085">
    <property type="term" value="P:lysine biosynthetic process"/>
    <property type="evidence" value="ECO:0007669"/>
    <property type="project" value="InterPro"/>
</dbReference>
<dbReference type="AlphaFoldDB" id="A0A830GAU5"/>
<evidence type="ECO:0000313" key="12">
    <source>
        <dbReference type="EMBL" id="GGN13290.1"/>
    </source>
</evidence>
<evidence type="ECO:0000256" key="3">
    <source>
        <dbReference type="ARBA" id="ARBA00022598"/>
    </source>
</evidence>
<dbReference type="InterPro" id="IPR011870">
    <property type="entry name" value="LysX_arch"/>
</dbReference>
<dbReference type="OrthoDB" id="33241at2157"/>
<comment type="similarity">
    <text evidence="2">Belongs to the RimK family. LysX subfamily.</text>
</comment>
<keyword evidence="5" id="KW-0479">Metal-binding</keyword>
<gene>
    <name evidence="12" type="ORF">GCM10009021_11850</name>
</gene>
<keyword evidence="3" id="KW-0436">Ligase</keyword>
<evidence type="ECO:0000256" key="7">
    <source>
        <dbReference type="ARBA" id="ARBA00022840"/>
    </source>
</evidence>
<dbReference type="GO" id="GO:0005524">
    <property type="term" value="F:ATP binding"/>
    <property type="evidence" value="ECO:0007669"/>
    <property type="project" value="UniProtKB-UniRule"/>
</dbReference>
<dbReference type="PROSITE" id="PS50975">
    <property type="entry name" value="ATP_GRASP"/>
    <property type="match status" value="1"/>
</dbReference>
<dbReference type="PANTHER" id="PTHR21621:SF0">
    <property type="entry name" value="BETA-CITRYLGLUTAMATE SYNTHASE B-RELATED"/>
    <property type="match status" value="1"/>
</dbReference>
<evidence type="ECO:0000256" key="4">
    <source>
        <dbReference type="ARBA" id="ARBA00022605"/>
    </source>
</evidence>
<dbReference type="GO" id="GO:0009432">
    <property type="term" value="P:SOS response"/>
    <property type="evidence" value="ECO:0007669"/>
    <property type="project" value="TreeGrafter"/>
</dbReference>
<sequence>MRLGFCYSRIRKDETLLLETLRERGHDVAKIDVREPRFAIGDRPDEFDDLDLVLNRCQESSRVRYVSRFCEHYDLPVVNGSEPTSTCADKVRGSIALADAGVPTPRTEVAFDVESALDVIEAFGYPCVLKPVTGSWGRLMAKIDTRDAAEAILEHKQTLGSYEHSVFYVQEFVPKPDRDIRVVAADGEPIAAMTRSSEHWITNAARGGEATAFAIDDEIAALVARASDAVGGGLLGVDLMETGDGYTVHEVNATCEFKALNDAVPEVDVPARIVDWLETKPGVSAA</sequence>
<organism evidence="12 13">
    <name type="scientific">Halarchaeum nitratireducens</name>
    <dbReference type="NCBI Taxonomy" id="489913"/>
    <lineage>
        <taxon>Archaea</taxon>
        <taxon>Methanobacteriati</taxon>
        <taxon>Methanobacteriota</taxon>
        <taxon>Stenosarchaea group</taxon>
        <taxon>Halobacteria</taxon>
        <taxon>Halobacteriales</taxon>
        <taxon>Halobacteriaceae</taxon>
    </lineage>
</organism>
<comment type="caution">
    <text evidence="12">The sequence shown here is derived from an EMBL/GenBank/DDBJ whole genome shotgun (WGS) entry which is preliminary data.</text>
</comment>
<keyword evidence="7 10" id="KW-0067">ATP-binding</keyword>
<evidence type="ECO:0000313" key="13">
    <source>
        <dbReference type="Proteomes" id="UP000608850"/>
    </source>
</evidence>
<dbReference type="InterPro" id="IPR013651">
    <property type="entry name" value="ATP-grasp_RimK-type"/>
</dbReference>
<dbReference type="NCBIfam" id="TIGR00768">
    <property type="entry name" value="rimK_fam"/>
    <property type="match status" value="1"/>
</dbReference>
<dbReference type="InterPro" id="IPR011761">
    <property type="entry name" value="ATP-grasp"/>
</dbReference>
<feature type="domain" description="ATP-grasp" evidence="11">
    <location>
        <begin position="94"/>
        <end position="278"/>
    </location>
</feature>
<comment type="cofactor">
    <cofactor evidence="1">
        <name>Mg(2+)</name>
        <dbReference type="ChEBI" id="CHEBI:18420"/>
    </cofactor>
</comment>
<dbReference type="InterPro" id="IPR004666">
    <property type="entry name" value="Rp_bS6_RimK/Lys_biosynth_LsyX"/>
</dbReference>
<dbReference type="InterPro" id="IPR054562">
    <property type="entry name" value="LysX/ArgX_preATP_grasp"/>
</dbReference>
<name>A0A830GAU5_9EURY</name>
<evidence type="ECO:0000256" key="10">
    <source>
        <dbReference type="PROSITE-ProRule" id="PRU00409"/>
    </source>
</evidence>
<dbReference type="RefSeq" id="WP_188877708.1">
    <property type="nucleotide sequence ID" value="NZ_BMOQ01000003.1"/>
</dbReference>
<evidence type="ECO:0000256" key="8">
    <source>
        <dbReference type="ARBA" id="ARBA00022842"/>
    </source>
</evidence>
<dbReference type="Proteomes" id="UP000608850">
    <property type="component" value="Unassembled WGS sequence"/>
</dbReference>
<dbReference type="InterPro" id="IPR013815">
    <property type="entry name" value="ATP_grasp_subdomain_1"/>
</dbReference>
<dbReference type="GO" id="GO:0046872">
    <property type="term" value="F:metal ion binding"/>
    <property type="evidence" value="ECO:0007669"/>
    <property type="project" value="UniProtKB-KW"/>
</dbReference>
<evidence type="ECO:0000256" key="1">
    <source>
        <dbReference type="ARBA" id="ARBA00001946"/>
    </source>
</evidence>
<dbReference type="SUPFAM" id="SSF56059">
    <property type="entry name" value="Glutathione synthetase ATP-binding domain-like"/>
    <property type="match status" value="1"/>
</dbReference>
<keyword evidence="6 10" id="KW-0547">Nucleotide-binding</keyword>
<dbReference type="GO" id="GO:0005737">
    <property type="term" value="C:cytoplasm"/>
    <property type="evidence" value="ECO:0007669"/>
    <property type="project" value="TreeGrafter"/>
</dbReference>
<accession>A0A830GAU5</accession>
<keyword evidence="8" id="KW-0460">Magnesium</keyword>
<evidence type="ECO:0000256" key="6">
    <source>
        <dbReference type="ARBA" id="ARBA00022741"/>
    </source>
</evidence>
<dbReference type="SUPFAM" id="SSF52440">
    <property type="entry name" value="PreATP-grasp domain"/>
    <property type="match status" value="1"/>
</dbReference>
<dbReference type="PANTHER" id="PTHR21621">
    <property type="entry name" value="RIBOSOMAL PROTEIN S6 MODIFICATION PROTEIN"/>
    <property type="match status" value="1"/>
</dbReference>
<dbReference type="EMBL" id="BMOQ01000003">
    <property type="protein sequence ID" value="GGN13290.1"/>
    <property type="molecule type" value="Genomic_DNA"/>
</dbReference>
<dbReference type="Pfam" id="PF08443">
    <property type="entry name" value="RimK"/>
    <property type="match status" value="1"/>
</dbReference>
<comment type="pathway">
    <text evidence="9">Amino-acid biosynthesis.</text>
</comment>